<dbReference type="Proteomes" id="UP001381693">
    <property type="component" value="Unassembled WGS sequence"/>
</dbReference>
<protein>
    <submittedName>
        <fullName evidence="1">Uncharacterized protein</fullName>
    </submittedName>
</protein>
<comment type="caution">
    <text evidence="1">The sequence shown here is derived from an EMBL/GenBank/DDBJ whole genome shotgun (WGS) entry which is preliminary data.</text>
</comment>
<name>A0AAN8X3U4_HALRR</name>
<evidence type="ECO:0000313" key="2">
    <source>
        <dbReference type="Proteomes" id="UP001381693"/>
    </source>
</evidence>
<reference evidence="1 2" key="1">
    <citation type="submission" date="2023-11" db="EMBL/GenBank/DDBJ databases">
        <title>Halocaridina rubra genome assembly.</title>
        <authorList>
            <person name="Smith C."/>
        </authorList>
    </citation>
    <scope>NUCLEOTIDE SEQUENCE [LARGE SCALE GENOMIC DNA]</scope>
    <source>
        <strain evidence="1">EP-1</strain>
        <tissue evidence="1">Whole</tissue>
    </source>
</reference>
<proteinExistence type="predicted"/>
<gene>
    <name evidence="1" type="ORF">SK128_015403</name>
</gene>
<dbReference type="EMBL" id="JAXCGZ010009449">
    <property type="protein sequence ID" value="KAK7077247.1"/>
    <property type="molecule type" value="Genomic_DNA"/>
</dbReference>
<organism evidence="1 2">
    <name type="scientific">Halocaridina rubra</name>
    <name type="common">Hawaiian red shrimp</name>
    <dbReference type="NCBI Taxonomy" id="373956"/>
    <lineage>
        <taxon>Eukaryota</taxon>
        <taxon>Metazoa</taxon>
        <taxon>Ecdysozoa</taxon>
        <taxon>Arthropoda</taxon>
        <taxon>Crustacea</taxon>
        <taxon>Multicrustacea</taxon>
        <taxon>Malacostraca</taxon>
        <taxon>Eumalacostraca</taxon>
        <taxon>Eucarida</taxon>
        <taxon>Decapoda</taxon>
        <taxon>Pleocyemata</taxon>
        <taxon>Caridea</taxon>
        <taxon>Atyoidea</taxon>
        <taxon>Atyidae</taxon>
        <taxon>Halocaridina</taxon>
    </lineage>
</organism>
<dbReference type="AlphaFoldDB" id="A0AAN8X3U4"/>
<accession>A0AAN8X3U4</accession>
<evidence type="ECO:0000313" key="1">
    <source>
        <dbReference type="EMBL" id="KAK7077247.1"/>
    </source>
</evidence>
<keyword evidence="2" id="KW-1185">Reference proteome</keyword>
<sequence length="196" mass="22237">MDILFPVPKTIISPGHSTLSLVPPGAPHPLFDTRAKDFGMLRNEILLDYLVLPRVSETLLTENKLDSNGIMFQYSVPNLNGKILHFTKSPTGKYYINGVAVENFVDIPDGTMVYYVEDFLFDHRERTTDALQRLQTQEMRESPNDASPGKLPEYEKIIPEVPGSIVKEQATTMIDIWRIALQYQDPRLTTEERNGA</sequence>